<name>A0A8S1H4T4_9PELO</name>
<reference evidence="6" key="1">
    <citation type="submission" date="2020-10" db="EMBL/GenBank/DDBJ databases">
        <authorList>
            <person name="Kikuchi T."/>
        </authorList>
    </citation>
    <scope>NUCLEOTIDE SEQUENCE</scope>
    <source>
        <strain evidence="6">NKZ352</strain>
    </source>
</reference>
<dbReference type="FunFam" id="3.30.830.10:FF:000021">
    <property type="entry name" value="Cytochrome b-c1 complex subunit 2"/>
    <property type="match status" value="1"/>
</dbReference>
<dbReference type="Gene3D" id="3.30.830.10">
    <property type="entry name" value="Metalloenzyme, LuxS/M16 peptidase-like"/>
    <property type="match status" value="2"/>
</dbReference>
<dbReference type="InterPro" id="IPR011765">
    <property type="entry name" value="Pept_M16_N"/>
</dbReference>
<keyword evidence="2" id="KW-0809">Transit peptide</keyword>
<evidence type="ECO:0000313" key="6">
    <source>
        <dbReference type="EMBL" id="CAD6190475.1"/>
    </source>
</evidence>
<dbReference type="InterPro" id="IPR007863">
    <property type="entry name" value="Peptidase_M16_C"/>
</dbReference>
<evidence type="ECO:0000256" key="2">
    <source>
        <dbReference type="ARBA" id="ARBA00022946"/>
    </source>
</evidence>
<feature type="domain" description="Peptidase M16 C-terminal" evidence="5">
    <location>
        <begin position="184"/>
        <end position="327"/>
    </location>
</feature>
<comment type="caution">
    <text evidence="6">The sequence shown here is derived from an EMBL/GenBank/DDBJ whole genome shotgun (WGS) entry which is preliminary data.</text>
</comment>
<proteinExistence type="predicted"/>
<feature type="domain" description="Peptidase M16 N-terminal" evidence="4">
    <location>
        <begin position="44"/>
        <end position="177"/>
    </location>
</feature>
<dbReference type="PANTHER" id="PTHR11851">
    <property type="entry name" value="METALLOPROTEASE"/>
    <property type="match status" value="1"/>
</dbReference>
<keyword evidence="3" id="KW-0496">Mitochondrion</keyword>
<dbReference type="AlphaFoldDB" id="A0A8S1H4T4"/>
<comment type="subcellular location">
    <subcellularLocation>
        <location evidence="1">Mitochondrion</location>
    </subcellularLocation>
</comment>
<dbReference type="FunFam" id="3.30.830.10:FF:000039">
    <property type="entry name" value="Ubiquinol-cytochrome c reductase core subunit 2"/>
    <property type="match status" value="1"/>
</dbReference>
<evidence type="ECO:0000256" key="1">
    <source>
        <dbReference type="ARBA" id="ARBA00004173"/>
    </source>
</evidence>
<evidence type="ECO:0000259" key="4">
    <source>
        <dbReference type="Pfam" id="PF00675"/>
    </source>
</evidence>
<dbReference type="EMBL" id="CAJGYM010000016">
    <property type="protein sequence ID" value="CAD6190475.1"/>
    <property type="molecule type" value="Genomic_DNA"/>
</dbReference>
<keyword evidence="7" id="KW-1185">Reference proteome</keyword>
<gene>
    <name evidence="6" type="ORF">CAUJ_LOCUS6394</name>
</gene>
<dbReference type="OrthoDB" id="6369905at2759"/>
<protein>
    <submittedName>
        <fullName evidence="6">Uncharacterized protein</fullName>
    </submittedName>
</protein>
<dbReference type="InterPro" id="IPR050361">
    <property type="entry name" value="MPP/UQCRC_Complex"/>
</dbReference>
<evidence type="ECO:0000256" key="3">
    <source>
        <dbReference type="ARBA" id="ARBA00023128"/>
    </source>
</evidence>
<evidence type="ECO:0000313" key="7">
    <source>
        <dbReference type="Proteomes" id="UP000835052"/>
    </source>
</evidence>
<organism evidence="6 7">
    <name type="scientific">Caenorhabditis auriculariae</name>
    <dbReference type="NCBI Taxonomy" id="2777116"/>
    <lineage>
        <taxon>Eukaryota</taxon>
        <taxon>Metazoa</taxon>
        <taxon>Ecdysozoa</taxon>
        <taxon>Nematoda</taxon>
        <taxon>Chromadorea</taxon>
        <taxon>Rhabditida</taxon>
        <taxon>Rhabditina</taxon>
        <taxon>Rhabditomorpha</taxon>
        <taxon>Rhabditoidea</taxon>
        <taxon>Rhabditidae</taxon>
        <taxon>Peloderinae</taxon>
        <taxon>Caenorhabditis</taxon>
    </lineage>
</organism>
<sequence length="414" mass="43573">MLSRQYGGVAKRFASASAAQARSSAQDKTSVLNNGLTVSSIELNGATSQLVLAFRAGSRYQPANKQGLVHLVRNSIGRDSQEFPGLSLVWNTAANGGQLTASSNKDLLAIQIGVVRNNAPVALSILGQLGNNAFKPWDVEEVAAETIKRDQAKRCGNNIVLEQLHEAAFRNGPLSRSSYIQEHSISAKDLSAFAKERLISGEAVLVGVNVDHDELVHVASQQFPLREGSASQTAGSTYFGGDVRRDGKGAETYVAIAGEGASLKNTKDVAVQAVIAQIFARAAEKAGVEARVVNLNYQDGGLVGLQFSASNKNVNSHTKSLINAIRSAKVADLENAKKAAVNEVLSNAQTASSVALDRASQILAGAEVVTPSEFAEQIKSVSSDDVSKALKKVSSKLSLAAYGTPSLVPYADEL</sequence>
<dbReference type="Pfam" id="PF05193">
    <property type="entry name" value="Peptidase_M16_C"/>
    <property type="match status" value="1"/>
</dbReference>
<dbReference type="Pfam" id="PF00675">
    <property type="entry name" value="Peptidase_M16"/>
    <property type="match status" value="1"/>
</dbReference>
<dbReference type="GO" id="GO:0016020">
    <property type="term" value="C:membrane"/>
    <property type="evidence" value="ECO:0007669"/>
    <property type="project" value="UniProtKB-ARBA"/>
</dbReference>
<accession>A0A8S1H4T4</accession>
<dbReference type="SUPFAM" id="SSF63411">
    <property type="entry name" value="LuxS/MPP-like metallohydrolase"/>
    <property type="match status" value="2"/>
</dbReference>
<dbReference type="GO" id="GO:0005739">
    <property type="term" value="C:mitochondrion"/>
    <property type="evidence" value="ECO:0007669"/>
    <property type="project" value="UniProtKB-SubCell"/>
</dbReference>
<dbReference type="PANTHER" id="PTHR11851:SF226">
    <property type="entry name" value="CYTOCHROME B-C1 COMPLEX SUBUNIT 2, MITOCHONDRIAL"/>
    <property type="match status" value="1"/>
</dbReference>
<dbReference type="InterPro" id="IPR011249">
    <property type="entry name" value="Metalloenz_LuxS/M16"/>
</dbReference>
<dbReference type="Proteomes" id="UP000835052">
    <property type="component" value="Unassembled WGS sequence"/>
</dbReference>
<dbReference type="GO" id="GO:0046872">
    <property type="term" value="F:metal ion binding"/>
    <property type="evidence" value="ECO:0007669"/>
    <property type="project" value="InterPro"/>
</dbReference>
<evidence type="ECO:0000259" key="5">
    <source>
        <dbReference type="Pfam" id="PF05193"/>
    </source>
</evidence>